<gene>
    <name evidence="1" type="ORF">ENC19_16590</name>
</gene>
<dbReference type="EMBL" id="SAIY01000005">
    <property type="protein sequence ID" value="NGM14172.1"/>
    <property type="molecule type" value="Genomic_DNA"/>
</dbReference>
<dbReference type="RefSeq" id="WP_164448074.1">
    <property type="nucleotide sequence ID" value="NZ_SAIY01000005.1"/>
</dbReference>
<comment type="caution">
    <text evidence="1">The sequence shown here is derived from an EMBL/GenBank/DDBJ whole genome shotgun (WGS) entry which is preliminary data.</text>
</comment>
<evidence type="ECO:0000313" key="2">
    <source>
        <dbReference type="Proteomes" id="UP000478148"/>
    </source>
</evidence>
<sequence length="237" mass="26487">MDGDLIVAVARLRDAFVRYPDRAVLDGCPHCRGQVPIDGHDLFSLAISLGNTVGSRDDLKSLLPLLLGRLATSTELDPAIMLGKLRREQWRTWPGAEQDAIDGYLNAVWRSLLATYPSQVGSFLDPTTFLDAVVAGGESVTRFLGIWDVTHSSAADRHLADTVNRLNLADQRPATLAAWLRSETVRDRLYRAFERDHAMSWGDDLARAYDLVRLVTTLGLRVPDHGRRCDMWDHRVV</sequence>
<name>A0A6M1L1H2_9ACTN</name>
<dbReference type="Proteomes" id="UP000478148">
    <property type="component" value="Unassembled WGS sequence"/>
</dbReference>
<keyword evidence="2" id="KW-1185">Reference proteome</keyword>
<accession>A0A6M1L1H2</accession>
<reference evidence="1 2" key="1">
    <citation type="submission" date="2020-02" db="EMBL/GenBank/DDBJ databases">
        <title>Draft Genome Sequence of Verrucosispora sp. Strain CWR15, Isolated from Gulf of Mexico Sponge.</title>
        <authorList>
            <person name="Kennedy S.J."/>
            <person name="Cella E."/>
            <person name="Azarian T."/>
            <person name="Baker B.J."/>
            <person name="Shaw L.N."/>
        </authorList>
    </citation>
    <scope>NUCLEOTIDE SEQUENCE [LARGE SCALE GENOMIC DNA]</scope>
    <source>
        <strain evidence="1 2">CWR15</strain>
    </source>
</reference>
<protein>
    <submittedName>
        <fullName evidence="1">Uncharacterized protein</fullName>
    </submittedName>
</protein>
<dbReference type="AlphaFoldDB" id="A0A6M1L1H2"/>
<organism evidence="1 2">
    <name type="scientific">Verrucosispora sioxanthis</name>
    <dbReference type="NCBI Taxonomy" id="2499994"/>
    <lineage>
        <taxon>Bacteria</taxon>
        <taxon>Bacillati</taxon>
        <taxon>Actinomycetota</taxon>
        <taxon>Actinomycetes</taxon>
        <taxon>Micromonosporales</taxon>
        <taxon>Micromonosporaceae</taxon>
        <taxon>Micromonospora</taxon>
    </lineage>
</organism>
<proteinExistence type="predicted"/>
<evidence type="ECO:0000313" key="1">
    <source>
        <dbReference type="EMBL" id="NGM14172.1"/>
    </source>
</evidence>